<dbReference type="InterPro" id="IPR005297">
    <property type="entry name" value="Lipoprotein_repeat"/>
</dbReference>
<name>A0ABX0V9V5_9HYPH</name>
<accession>A0ABX0V9V5</accession>
<evidence type="ECO:0008006" key="4">
    <source>
        <dbReference type="Google" id="ProtNLM"/>
    </source>
</evidence>
<gene>
    <name evidence="2" type="ORF">HB375_08145</name>
</gene>
<dbReference type="InterPro" id="IPR014558">
    <property type="entry name" value="UCP029720"/>
</dbReference>
<dbReference type="PIRSF" id="PIRSF029720">
    <property type="entry name" value="UCP029720"/>
    <property type="match status" value="1"/>
</dbReference>
<dbReference type="PANTHER" id="PTHR39335">
    <property type="entry name" value="BLL4220 PROTEIN"/>
    <property type="match status" value="1"/>
</dbReference>
<protein>
    <recommendedName>
        <fullName evidence="4">Lipoprotein with Yx(FWY)xxD motif</fullName>
    </recommendedName>
</protein>
<evidence type="ECO:0000313" key="2">
    <source>
        <dbReference type="EMBL" id="NIX76589.1"/>
    </source>
</evidence>
<feature type="chain" id="PRO_5046442871" description="Lipoprotein with Yx(FWY)xxD motif" evidence="1">
    <location>
        <begin position="24"/>
        <end position="126"/>
    </location>
</feature>
<dbReference type="RefSeq" id="WP_167672452.1">
    <property type="nucleotide sequence ID" value="NZ_JAATJS010000002.1"/>
</dbReference>
<dbReference type="Pfam" id="PF03640">
    <property type="entry name" value="Lipoprotein_15"/>
    <property type="match status" value="2"/>
</dbReference>
<dbReference type="PANTHER" id="PTHR39335:SF1">
    <property type="entry name" value="BLL4220 PROTEIN"/>
    <property type="match status" value="1"/>
</dbReference>
<evidence type="ECO:0000313" key="3">
    <source>
        <dbReference type="Proteomes" id="UP000707352"/>
    </source>
</evidence>
<proteinExistence type="predicted"/>
<keyword evidence="3" id="KW-1185">Reference proteome</keyword>
<comment type="caution">
    <text evidence="2">The sequence shown here is derived from an EMBL/GenBank/DDBJ whole genome shotgun (WGS) entry which is preliminary data.</text>
</comment>
<organism evidence="2 3">
    <name type="scientific">Microvirga terricola</name>
    <dbReference type="NCBI Taxonomy" id="2719797"/>
    <lineage>
        <taxon>Bacteria</taxon>
        <taxon>Pseudomonadati</taxon>
        <taxon>Pseudomonadota</taxon>
        <taxon>Alphaproteobacteria</taxon>
        <taxon>Hyphomicrobiales</taxon>
        <taxon>Methylobacteriaceae</taxon>
        <taxon>Microvirga</taxon>
    </lineage>
</organism>
<keyword evidence="1" id="KW-0732">Signal</keyword>
<feature type="signal peptide" evidence="1">
    <location>
        <begin position="1"/>
        <end position="23"/>
    </location>
</feature>
<sequence>MLKFGFVAVAIAGGILAAQPAFAQGKESETSKGKALVDAAKGMTLYVYDRDAAGKSNCTGVCAQNWPPLAAAADAKSSGHWTVIARDDGSKQWAYQGKPVYHWSKDTKPGEATGDGVAGAWHIARP</sequence>
<reference evidence="2 3" key="1">
    <citation type="submission" date="2020-03" db="EMBL/GenBank/DDBJ databases">
        <title>The genome sequence of Microvirga sp. c23x22.</title>
        <authorList>
            <person name="Zhang X."/>
        </authorList>
    </citation>
    <scope>NUCLEOTIDE SEQUENCE [LARGE SCALE GENOMIC DNA]</scope>
    <source>
        <strain evidence="3">c23x22</strain>
    </source>
</reference>
<dbReference type="Proteomes" id="UP000707352">
    <property type="component" value="Unassembled WGS sequence"/>
</dbReference>
<dbReference type="EMBL" id="JAATJS010000002">
    <property type="protein sequence ID" value="NIX76589.1"/>
    <property type="molecule type" value="Genomic_DNA"/>
</dbReference>
<evidence type="ECO:0000256" key="1">
    <source>
        <dbReference type="SAM" id="SignalP"/>
    </source>
</evidence>